<dbReference type="AlphaFoldDB" id="I0UXE5"/>
<evidence type="ECO:0000313" key="1">
    <source>
        <dbReference type="EMBL" id="EID52548.1"/>
    </source>
</evidence>
<dbReference type="STRING" id="882086.SacxiDRAFT_0267"/>
<dbReference type="Proteomes" id="UP000004691">
    <property type="component" value="Unassembled WGS sequence"/>
</dbReference>
<protein>
    <recommendedName>
        <fullName evidence="3">DNA repair photolyase</fullName>
    </recommendedName>
</protein>
<name>I0UXE5_9PSEU</name>
<dbReference type="RefSeq" id="WP_006236646.1">
    <property type="nucleotide sequence ID" value="NZ_JH636049.1"/>
</dbReference>
<organism evidence="1 2">
    <name type="scientific">Saccharomonospora xinjiangensis XJ-54</name>
    <dbReference type="NCBI Taxonomy" id="882086"/>
    <lineage>
        <taxon>Bacteria</taxon>
        <taxon>Bacillati</taxon>
        <taxon>Actinomycetota</taxon>
        <taxon>Actinomycetes</taxon>
        <taxon>Pseudonocardiales</taxon>
        <taxon>Pseudonocardiaceae</taxon>
        <taxon>Saccharomonospora</taxon>
    </lineage>
</organism>
<dbReference type="GO" id="GO:0051536">
    <property type="term" value="F:iron-sulfur cluster binding"/>
    <property type="evidence" value="ECO:0007669"/>
    <property type="project" value="InterPro"/>
</dbReference>
<accession>I0UXE5</accession>
<reference evidence="1 2" key="1">
    <citation type="submission" date="2012-01" db="EMBL/GenBank/DDBJ databases">
        <title>Improved High-Quality Draft sequence of Saccharomonospora xinjiangensis XJ-54.</title>
        <authorList>
            <consortium name="US DOE Joint Genome Institute"/>
            <person name="Lucas S."/>
            <person name="Han J."/>
            <person name="Lapidus A."/>
            <person name="Cheng J.-F."/>
            <person name="Goodwin L."/>
            <person name="Pitluck S."/>
            <person name="Peters L."/>
            <person name="Mikhailova N."/>
            <person name="Teshima H."/>
            <person name="Detter J.C."/>
            <person name="Han C."/>
            <person name="Tapia R."/>
            <person name="Land M."/>
            <person name="Hauser L."/>
            <person name="Kyrpides N."/>
            <person name="Ivanova N."/>
            <person name="Pagani I."/>
            <person name="Brambilla E.-M."/>
            <person name="Klenk H.-P."/>
            <person name="Woyke T."/>
        </authorList>
    </citation>
    <scope>NUCLEOTIDE SEQUENCE [LARGE SCALE GENOMIC DNA]</scope>
    <source>
        <strain evidence="1 2">XJ-54</strain>
    </source>
</reference>
<dbReference type="HOGENOM" id="CLU_713496_0_0_11"/>
<evidence type="ECO:0000313" key="2">
    <source>
        <dbReference type="Proteomes" id="UP000004691"/>
    </source>
</evidence>
<dbReference type="InterPro" id="IPR007197">
    <property type="entry name" value="rSAM"/>
</dbReference>
<dbReference type="SFLD" id="SFLDS00029">
    <property type="entry name" value="Radical_SAM"/>
    <property type="match status" value="1"/>
</dbReference>
<gene>
    <name evidence="1" type="ORF">SacxiDRAFT_0267</name>
</gene>
<dbReference type="EMBL" id="JH636049">
    <property type="protein sequence ID" value="EID52548.1"/>
    <property type="molecule type" value="Genomic_DNA"/>
</dbReference>
<keyword evidence="2" id="KW-1185">Reference proteome</keyword>
<evidence type="ECO:0008006" key="3">
    <source>
        <dbReference type="Google" id="ProtNLM"/>
    </source>
</evidence>
<dbReference type="InterPro" id="IPR058240">
    <property type="entry name" value="rSAM_sf"/>
</dbReference>
<dbReference type="eggNOG" id="ENOG5033TTI">
    <property type="taxonomic scope" value="Bacteria"/>
</dbReference>
<proteinExistence type="predicted"/>
<dbReference type="SUPFAM" id="SSF102114">
    <property type="entry name" value="Radical SAM enzymes"/>
    <property type="match status" value="1"/>
</dbReference>
<sequence>MTVSAAQHSRVGDPGRVWAPIVDQHATWIAVNPVQGCPKRCTYCFLNERGQTAVPPTQLASAREAVDLLLSSEFYGPSRPVALYTWTDVMALPASRTHLAALLEEWVRRAVPSPVVLITKCQVPDETIAVINSARERGTTVLVYLSYSGLSREVERGIRHDAIVANFPRLAEAGIPIVHYWRPVFPDSADLETMCRVLDHAARYAVCTVAAGLKVEPAALDRLAESWPELASTPGVTEAEGVYPRLFWEFIHRTWQRHPGYPLFHTNSCALSFVLERADSFGVFGSPICRQRNTCPVTQRERCTAADSRRTPPSNDEIRAALTRRGLPEVSFSLVEQGRELIIDAAAETNVAAALTQDLGVRIRVARDDGDAYWSSGTAGAIPVIVG</sequence>
<dbReference type="GO" id="GO:0003824">
    <property type="term" value="F:catalytic activity"/>
    <property type="evidence" value="ECO:0007669"/>
    <property type="project" value="InterPro"/>
</dbReference>